<comment type="caution">
    <text evidence="1">The sequence shown here is derived from an EMBL/GenBank/DDBJ whole genome shotgun (WGS) entry which is preliminary data.</text>
</comment>
<dbReference type="Pfam" id="PF14516">
    <property type="entry name" value="AAA_35"/>
    <property type="match status" value="1"/>
</dbReference>
<dbReference type="PANTHER" id="PTHR34301">
    <property type="entry name" value="DNA-BINDING PROTEIN-RELATED"/>
    <property type="match status" value="1"/>
</dbReference>
<dbReference type="PANTHER" id="PTHR34301:SF8">
    <property type="entry name" value="ATPASE DOMAIN-CONTAINING PROTEIN"/>
    <property type="match status" value="1"/>
</dbReference>
<evidence type="ECO:0000313" key="2">
    <source>
        <dbReference type="Proteomes" id="UP000033428"/>
    </source>
</evidence>
<dbReference type="EMBL" id="JYNY01000417">
    <property type="protein sequence ID" value="KJJ84023.1"/>
    <property type="molecule type" value="Genomic_DNA"/>
</dbReference>
<dbReference type="Proteomes" id="UP000033428">
    <property type="component" value="Unassembled WGS sequence"/>
</dbReference>
<organism evidence="1 2">
    <name type="scientific">Candidatus Omnitrophus magneticus</name>
    <dbReference type="NCBI Taxonomy" id="1609969"/>
    <lineage>
        <taxon>Bacteria</taxon>
        <taxon>Pseudomonadati</taxon>
        <taxon>Candidatus Omnitrophota</taxon>
        <taxon>Candidatus Omnitrophus</taxon>
    </lineage>
</organism>
<proteinExistence type="predicted"/>
<reference evidence="1 2" key="1">
    <citation type="submission" date="2015-02" db="EMBL/GenBank/DDBJ databases">
        <title>Single-cell genomics of uncultivated deep-branching MTB reveals a conserved set of magnetosome genes.</title>
        <authorList>
            <person name="Kolinko S."/>
            <person name="Richter M."/>
            <person name="Glockner F.O."/>
            <person name="Brachmann A."/>
            <person name="Schuler D."/>
        </authorList>
    </citation>
    <scope>NUCLEOTIDE SEQUENCE [LARGE SCALE GENOMIC DNA]</scope>
    <source>
        <strain evidence="1">SKK-01</strain>
    </source>
</reference>
<sequence>MKSKRYFNTTGFCMPERHYMIDPLRNQKIIFDLIDKTQYFTIHAPRQTGKTTLLHELAHRLNKEGNYISTVFSVENAGYKSIPLPEAMHAIIESLHRESRQFLPENELPPNPSSYEKSHNLLYMYLSDWSFKIKKPIVLLLDEIDSLYDDVLVSVLRQLRNGFQGRPKHFPSTIALVGLRDVRDYKLKIRPDEASLGSGSPFNIKAESILLGTFAKEDITELYAQHTNDTGQVFPKEIIDRIYELTGGQPWLVNAVANEIIEKILKSDDTKKITIAIVEEAKENIIKRRDTHLDSLIDKLKEPRVKNIISAIINGDTLVYDSFNDDLVYVLDLGIVAEKNNDIVFANEIYREIIPRVLNFSMQKNIREVGIISWYINPAGKLDMDKLLKAFQEFYRENSEMWLEKFDYKEAGPHLLLMAFLQRIINGGGKINREMAVGTGRTDLLIEFNDERFVLELKLKRLPSAKQKGLDQISRYLDTLGMTKGYLILFELKPSTVIPWETRVKWEDVSHQNKTITVVEM</sequence>
<dbReference type="SUPFAM" id="SSF52540">
    <property type="entry name" value="P-loop containing nucleoside triphosphate hydrolases"/>
    <property type="match status" value="1"/>
</dbReference>
<dbReference type="AlphaFoldDB" id="A0A0F0CL15"/>
<gene>
    <name evidence="1" type="ORF">OMAG_002105</name>
</gene>
<protein>
    <submittedName>
        <fullName evidence="1">ATPase domain protein, prokaryote domain protein</fullName>
    </submittedName>
</protein>
<evidence type="ECO:0000313" key="1">
    <source>
        <dbReference type="EMBL" id="KJJ84023.1"/>
    </source>
</evidence>
<name>A0A0F0CL15_9BACT</name>
<accession>A0A0F0CL15</accession>
<keyword evidence="2" id="KW-1185">Reference proteome</keyword>
<dbReference type="PATRIC" id="fig|1609969.3.peg.2239"/>
<dbReference type="InterPro" id="IPR027417">
    <property type="entry name" value="P-loop_NTPase"/>
</dbReference>
<dbReference type="Gene3D" id="3.40.50.300">
    <property type="entry name" value="P-loop containing nucleotide triphosphate hydrolases"/>
    <property type="match status" value="1"/>
</dbReference>